<dbReference type="RefSeq" id="WP_207111503.1">
    <property type="nucleotide sequence ID" value="NZ_JAFLWD010000008.1"/>
</dbReference>
<sequence length="113" mass="13317">MDQHLIKVTTTFHHTWMIDLKKDPFSEENNILFGDTLRLSIAKNDSYYFSENIALTYKKEILSKEKPTESEIEFFHYMRTAKEKTFSKTLAAKYDIEQYVAQANPSELLEVNN</sequence>
<dbReference type="Proteomes" id="UP000664632">
    <property type="component" value="Unassembled WGS sequence"/>
</dbReference>
<protein>
    <submittedName>
        <fullName evidence="1">Uncharacterized protein</fullName>
    </submittedName>
</protein>
<accession>A0ABS3GVX2</accession>
<comment type="caution">
    <text evidence="1">The sequence shown here is derived from an EMBL/GenBank/DDBJ whole genome shotgun (WGS) entry which is preliminary data.</text>
</comment>
<name>A0ABS3GVX2_9ENTE</name>
<evidence type="ECO:0000313" key="1">
    <source>
        <dbReference type="EMBL" id="MBO0439407.1"/>
    </source>
</evidence>
<proteinExistence type="predicted"/>
<dbReference type="EMBL" id="JAFLWD010000008">
    <property type="protein sequence ID" value="MBO0439407.1"/>
    <property type="molecule type" value="Genomic_DNA"/>
</dbReference>
<organism evidence="1 2">
    <name type="scientific">Candidatus Enterococcus ikei</name>
    <dbReference type="NCBI Taxonomy" id="2815326"/>
    <lineage>
        <taxon>Bacteria</taxon>
        <taxon>Bacillati</taxon>
        <taxon>Bacillota</taxon>
        <taxon>Bacilli</taxon>
        <taxon>Lactobacillales</taxon>
        <taxon>Enterococcaceae</taxon>
        <taxon>Enterococcus</taxon>
    </lineage>
</organism>
<reference evidence="1 2" key="1">
    <citation type="submission" date="2021-03" db="EMBL/GenBank/DDBJ databases">
        <title>Enterococcal diversity collection.</title>
        <authorList>
            <person name="Gilmore M.S."/>
            <person name="Schwartzman J."/>
            <person name="Van Tyne D."/>
            <person name="Martin M."/>
            <person name="Earl A.M."/>
            <person name="Manson A.L."/>
            <person name="Straub T."/>
            <person name="Salamzade R."/>
            <person name="Saavedra J."/>
            <person name="Lebreton F."/>
            <person name="Prichula J."/>
            <person name="Schaufler K."/>
            <person name="Gaca A."/>
            <person name="Sgardioli B."/>
            <person name="Wagenaar J."/>
            <person name="Strong T."/>
        </authorList>
    </citation>
    <scope>NUCLEOTIDE SEQUENCE [LARGE SCALE GENOMIC DNA]</scope>
    <source>
        <strain evidence="1 2">DIV0869a</strain>
    </source>
</reference>
<evidence type="ECO:0000313" key="2">
    <source>
        <dbReference type="Proteomes" id="UP000664632"/>
    </source>
</evidence>
<gene>
    <name evidence="1" type="ORF">JZO69_03470</name>
</gene>
<keyword evidence="2" id="KW-1185">Reference proteome</keyword>